<feature type="transmembrane region" description="Helical" evidence="1">
    <location>
        <begin position="368"/>
        <end position="386"/>
    </location>
</feature>
<evidence type="ECO:0008006" key="4">
    <source>
        <dbReference type="Google" id="ProtNLM"/>
    </source>
</evidence>
<reference evidence="3" key="1">
    <citation type="submission" date="2019-09" db="EMBL/GenBank/DDBJ databases">
        <title>Antimicrobial potential of Antarctic Bacteria.</title>
        <authorList>
            <person name="Benaud N."/>
            <person name="Edwards R.J."/>
            <person name="Ferrari B.C."/>
        </authorList>
    </citation>
    <scope>NUCLEOTIDE SEQUENCE [LARGE SCALE GENOMIC DNA]</scope>
    <source>
        <strain evidence="3">INR9</strain>
    </source>
</reference>
<feature type="transmembrane region" description="Helical" evidence="1">
    <location>
        <begin position="125"/>
        <end position="147"/>
    </location>
</feature>
<evidence type="ECO:0000313" key="2">
    <source>
        <dbReference type="EMBL" id="QNE34986.1"/>
    </source>
</evidence>
<feature type="transmembrane region" description="Helical" evidence="1">
    <location>
        <begin position="159"/>
        <end position="180"/>
    </location>
</feature>
<protein>
    <recommendedName>
        <fullName evidence="4">Oligosaccharide flippase family protein</fullName>
    </recommendedName>
</protein>
<keyword evidence="1" id="KW-1133">Transmembrane helix</keyword>
<feature type="transmembrane region" description="Helical" evidence="1">
    <location>
        <begin position="98"/>
        <end position="119"/>
    </location>
</feature>
<organism evidence="2 3">
    <name type="scientific">Leifsonia shinshuensis</name>
    <dbReference type="NCBI Taxonomy" id="150026"/>
    <lineage>
        <taxon>Bacteria</taxon>
        <taxon>Bacillati</taxon>
        <taxon>Actinomycetota</taxon>
        <taxon>Actinomycetes</taxon>
        <taxon>Micrococcales</taxon>
        <taxon>Microbacteriaceae</taxon>
        <taxon>Leifsonia</taxon>
    </lineage>
</organism>
<dbReference type="AlphaFoldDB" id="A0A7G6Y921"/>
<feature type="transmembrane region" description="Helical" evidence="1">
    <location>
        <begin position="18"/>
        <end position="40"/>
    </location>
</feature>
<keyword evidence="1" id="KW-0472">Membrane</keyword>
<feature type="transmembrane region" description="Helical" evidence="1">
    <location>
        <begin position="335"/>
        <end position="356"/>
    </location>
</feature>
<keyword evidence="1" id="KW-0812">Transmembrane</keyword>
<dbReference type="Proteomes" id="UP000515511">
    <property type="component" value="Chromosome"/>
</dbReference>
<feature type="transmembrane region" description="Helical" evidence="1">
    <location>
        <begin position="296"/>
        <end position="315"/>
    </location>
</feature>
<dbReference type="KEGG" id="lse:F1C12_07455"/>
<feature type="transmembrane region" description="Helical" evidence="1">
    <location>
        <begin position="52"/>
        <end position="77"/>
    </location>
</feature>
<dbReference type="RefSeq" id="WP_185278158.1">
    <property type="nucleotide sequence ID" value="NZ_CP043641.1"/>
</dbReference>
<dbReference type="EMBL" id="CP043641">
    <property type="protein sequence ID" value="QNE34986.1"/>
    <property type="molecule type" value="Genomic_DNA"/>
</dbReference>
<evidence type="ECO:0000256" key="1">
    <source>
        <dbReference type="SAM" id="Phobius"/>
    </source>
</evidence>
<evidence type="ECO:0000313" key="3">
    <source>
        <dbReference type="Proteomes" id="UP000515511"/>
    </source>
</evidence>
<sequence length="438" mass="44397">MSSAPVASWRNRLTRVRAVLAAFIGYLAVPVLNAVSPLLALPAITSTNGGGAWAAIALGQSLGGTAGVVVELGWGLSGSQRVARMSERNRARAYATSLVTKAAVAVPALAVAAPLASALAPGFGLLSALVAIASGLAVMGAGWIFIGMLRPRLFLVTEVLPRTLLVVASALAISAGWSVLVYPVALLVGTVSAPLVAAAVLGVRLADFTALGPRRIVAVVRMQGHALTTNIFSSVYLSLGTSVATLGAVDATLLYASVDRLKRMFQQVLVTQQYVLKGWVGRETDPAGRMVRAARAAIISSSIGVIAGVGFAFAAEPAAQLVFSGTVHVPPLAAAIAGANLAVVCASMSTGVVLLVALGRLSATARSAVVGAAVGLPAIFFGALAFQGTGALAGQLLAELAVLGVQLAAVRTRLRELRGAGRWRGLRPDGRSVSTPAP</sequence>
<name>A0A7G6Y921_9MICO</name>
<proteinExistence type="predicted"/>
<gene>
    <name evidence="2" type="ORF">F1C12_07455</name>
</gene>
<accession>A0A7G6Y921</accession>